<dbReference type="Pfam" id="PF04802">
    <property type="entry name" value="PP4R3"/>
    <property type="match status" value="1"/>
</dbReference>
<dbReference type="Gene3D" id="2.30.29.30">
    <property type="entry name" value="Pleckstrin-homology domain (PH domain)/Phosphotyrosine-binding domain (PTB)"/>
    <property type="match status" value="1"/>
</dbReference>
<dbReference type="InterPro" id="IPR006887">
    <property type="entry name" value="P4R3-like_central_dom"/>
</dbReference>
<dbReference type="AlphaFoldDB" id="A0A4P6XNV9"/>
<evidence type="ECO:0000256" key="2">
    <source>
        <dbReference type="ARBA" id="ARBA00023242"/>
    </source>
</evidence>
<feature type="region of interest" description="Disordered" evidence="3">
    <location>
        <begin position="797"/>
        <end position="822"/>
    </location>
</feature>
<dbReference type="STRING" id="2163413.A0A4P6XNV9"/>
<evidence type="ECO:0000313" key="7">
    <source>
        <dbReference type="Proteomes" id="UP000292447"/>
    </source>
</evidence>
<dbReference type="InterPro" id="IPR055236">
    <property type="entry name" value="EVH1_PP4R3"/>
</dbReference>
<evidence type="ECO:0000313" key="6">
    <source>
        <dbReference type="EMBL" id="QBM87461.1"/>
    </source>
</evidence>
<evidence type="ECO:0000256" key="1">
    <source>
        <dbReference type="ARBA" id="ARBA00004123"/>
    </source>
</evidence>
<feature type="domain" description="Serine/threonine-protein phosphatase 4 regulatory subunit 3-like central" evidence="4">
    <location>
        <begin position="193"/>
        <end position="746"/>
    </location>
</feature>
<dbReference type="SUPFAM" id="SSF50729">
    <property type="entry name" value="PH domain-like"/>
    <property type="match status" value="1"/>
</dbReference>
<comment type="subcellular location">
    <subcellularLocation>
        <location evidence="1">Nucleus</location>
    </subcellularLocation>
</comment>
<dbReference type="InterPro" id="IPR016024">
    <property type="entry name" value="ARM-type_fold"/>
</dbReference>
<dbReference type="EMBL" id="CP034457">
    <property type="protein sequence ID" value="QBM87461.1"/>
    <property type="molecule type" value="Genomic_DNA"/>
</dbReference>
<evidence type="ECO:0000259" key="4">
    <source>
        <dbReference type="Pfam" id="PF04802"/>
    </source>
</evidence>
<dbReference type="GO" id="GO:0005654">
    <property type="term" value="C:nucleoplasm"/>
    <property type="evidence" value="ECO:0007669"/>
    <property type="project" value="TreeGrafter"/>
</dbReference>
<evidence type="ECO:0000259" key="5">
    <source>
        <dbReference type="Pfam" id="PF22972"/>
    </source>
</evidence>
<feature type="domain" description="PP4R3 EVH1-like" evidence="5">
    <location>
        <begin position="45"/>
        <end position="144"/>
    </location>
</feature>
<dbReference type="Pfam" id="PF22972">
    <property type="entry name" value="EVH1_PP4R3"/>
    <property type="match status" value="1"/>
</dbReference>
<dbReference type="InterPro" id="IPR011993">
    <property type="entry name" value="PH-like_dom_sf"/>
</dbReference>
<reference evidence="7" key="1">
    <citation type="submission" date="2019-03" db="EMBL/GenBank/DDBJ databases">
        <title>Snf2 controls pulcherriminic acid biosynthesis and connects pigmentation and antifungal activity of the yeast Metschnikowia pulcherrima.</title>
        <authorList>
            <person name="Gore-Lloyd D."/>
            <person name="Sumann I."/>
            <person name="Brachmann A.O."/>
            <person name="Schneeberger K."/>
            <person name="Ortiz-Merino R.A."/>
            <person name="Moreno-Beltran M."/>
            <person name="Schlaefli M."/>
            <person name="Kirner P."/>
            <person name="Santos Kron A."/>
            <person name="Wolfe K.H."/>
            <person name="Piel J."/>
            <person name="Ahrens C.H."/>
            <person name="Henk D."/>
            <person name="Freimoser F.M."/>
        </authorList>
    </citation>
    <scope>NUCLEOTIDE SEQUENCE [LARGE SCALE GENOMIC DNA]</scope>
    <source>
        <strain evidence="7">APC 1.2</strain>
    </source>
</reference>
<dbReference type="PANTHER" id="PTHR23318:SF0">
    <property type="entry name" value="SERINE_THREONINE-PROTEIN PHOSPHATASE 4 REGULATORY SUBUNIT 3"/>
    <property type="match status" value="1"/>
</dbReference>
<keyword evidence="7" id="KW-1185">Reference proteome</keyword>
<dbReference type="GO" id="GO:0006974">
    <property type="term" value="P:DNA damage response"/>
    <property type="evidence" value="ECO:0007669"/>
    <property type="project" value="TreeGrafter"/>
</dbReference>
<dbReference type="PANTHER" id="PTHR23318">
    <property type="entry name" value="ATP SYNTHASE GAMMA-RELATED"/>
    <property type="match status" value="1"/>
</dbReference>
<accession>A0A4P6XNV9</accession>
<dbReference type="InterPro" id="IPR051137">
    <property type="entry name" value="PP4R3-like"/>
</dbReference>
<dbReference type="Proteomes" id="UP000292447">
    <property type="component" value="Chromosome II"/>
</dbReference>
<protein>
    <submittedName>
        <fullName evidence="6">Protein phosphatase-4 regulatory subunit 3</fullName>
    </submittedName>
</protein>
<evidence type="ECO:0000256" key="3">
    <source>
        <dbReference type="SAM" id="MobiDB-lite"/>
    </source>
</evidence>
<organism evidence="6 7">
    <name type="scientific">Metschnikowia aff. pulcherrima</name>
    <dbReference type="NCBI Taxonomy" id="2163413"/>
    <lineage>
        <taxon>Eukaryota</taxon>
        <taxon>Fungi</taxon>
        <taxon>Dikarya</taxon>
        <taxon>Ascomycota</taxon>
        <taxon>Saccharomycotina</taxon>
        <taxon>Pichiomycetes</taxon>
        <taxon>Metschnikowiaceae</taxon>
        <taxon>Metschnikowia</taxon>
    </lineage>
</organism>
<dbReference type="GO" id="GO:0030289">
    <property type="term" value="C:protein phosphatase 4 complex"/>
    <property type="evidence" value="ECO:0007669"/>
    <property type="project" value="TreeGrafter"/>
</dbReference>
<proteinExistence type="predicted"/>
<dbReference type="GO" id="GO:0072542">
    <property type="term" value="F:protein phosphatase activator activity"/>
    <property type="evidence" value="ECO:0007669"/>
    <property type="project" value="TreeGrafter"/>
</dbReference>
<keyword evidence="2" id="KW-0539">Nucleus</keyword>
<dbReference type="SUPFAM" id="SSF48371">
    <property type="entry name" value="ARM repeat"/>
    <property type="match status" value="1"/>
</dbReference>
<sequence length="855" mass="96603">MFLEMLPGACSEPPLALSLAREETPLNELETHEYATQAIQSKKPRRVKVYHLQGDDWLDHGTGYCMGEVDKGTLKPCFIVRSEIDLEEVLLQSFLEGNIQFQRQQETLIVWTDPAGKDLALSFQETAGCADLCDFIVRVQQESLSPQISLYYVLTAKTDASGTEGPREITELVTGPVNYPPQEPSRTSLQETLDLLTQGCNSLFARYKMLEFLVDTHYCDRLFTLFQNLEDSRDLEALHTLNDIVKVILYYNEPKIVEELVSSEWRVTALAGILEYDRSFPELKACHREYLNDESRLKTVIDIPLPAAQDAQMDIFRKDFVLQYLKNVVLPRSLDELALGLLASMVHANHIEIIEFLLNPHANGDFLQRLFHLYDDGDAPESKKRDAVKLLHQYVLVAKNNLSNQLADFLSALVKGGLLKMVTYALDNKDSALRVAGIEILATVIDQDVALVNLVSNENKEVDELEDVESMGADLKKADYADDEHTHEKLEQIKLNLMNDMSLPLLLGKLLLSDPDPALKIQAYEAIKNLLCSTVFDCDLSNRSENGVTDGDDAHRAYVKKYFEAFYEQVAPTLFRTFIDLASGTEEVKNAAEQWLQKDPVLFQHLCDLISFCCHEHEASICRPFFTKSRALDGIVTILALRVNVTLKLGVLRCFKGLILLDDYAFCCHMVEHDLFAPYFAYFTTVAARNSLPNSLCLDLLEIIVRRSSTENFACLAMHISQNYRLFLETKISYVSTGKNLIMAAKQFRDRVKDSTVTSVDANDDYLNDPHPSSPIMRDGNGYHSSETVNGTLKLENGFNGSRIGEENAKKKRGSYGENSSDKRLCLTDREKILTYQDMNAVEEEKNSHNMAIQP</sequence>
<name>A0A4P6XNV9_9ASCO</name>
<gene>
    <name evidence="6" type="primary">MPUL0B06630</name>
    <name evidence="6" type="ORF">METSCH_B06630</name>
</gene>